<organism evidence="1 2">
    <name type="scientific">Acetomicrobium hydrogeniformans ATCC BAA-1850</name>
    <dbReference type="NCBI Taxonomy" id="592015"/>
    <lineage>
        <taxon>Bacteria</taxon>
        <taxon>Thermotogati</taxon>
        <taxon>Synergistota</taxon>
        <taxon>Synergistia</taxon>
        <taxon>Synergistales</taxon>
        <taxon>Acetomicrobiaceae</taxon>
        <taxon>Acetomicrobium</taxon>
    </lineage>
</organism>
<accession>A0A0T5XAD5</accession>
<dbReference type="AlphaFoldDB" id="A0A0T5XAD5"/>
<proteinExistence type="predicted"/>
<gene>
    <name evidence="1" type="ORF">HMPREF1705_04655</name>
</gene>
<evidence type="ECO:0000313" key="2">
    <source>
        <dbReference type="Proteomes" id="UP000005273"/>
    </source>
</evidence>
<protein>
    <submittedName>
        <fullName evidence="1">Uncharacterized protein</fullName>
    </submittedName>
</protein>
<evidence type="ECO:0000313" key="1">
    <source>
        <dbReference type="EMBL" id="KRT35306.1"/>
    </source>
</evidence>
<sequence length="50" mass="6035">MRKARPPFGIYELPLHYLDKDILYVKFFCDQPRSSFVKSLKSKEWFALKP</sequence>
<dbReference type="EMBL" id="ACJX03000001">
    <property type="protein sequence ID" value="KRT35306.1"/>
    <property type="molecule type" value="Genomic_DNA"/>
</dbReference>
<reference evidence="2" key="1">
    <citation type="submission" date="2012-09" db="EMBL/GenBank/DDBJ databases">
        <authorList>
            <person name="Weinstock G."/>
            <person name="Sodergren E."/>
            <person name="Clifton S."/>
            <person name="Fulton L."/>
            <person name="Fulton B."/>
            <person name="Courtney L."/>
            <person name="Fronick C."/>
            <person name="Harrison M."/>
            <person name="Strong C."/>
            <person name="Farmer C."/>
            <person name="Delehaunty K."/>
            <person name="Markovic C."/>
            <person name="Hall O."/>
            <person name="Minx P."/>
            <person name="Tomlinson C."/>
            <person name="Mitreva M."/>
            <person name="Nelson J."/>
            <person name="Hou S."/>
            <person name="Wollam A."/>
            <person name="Pepin K.H."/>
            <person name="Johnson M."/>
            <person name="Bhonagiri V."/>
            <person name="Nash W.E."/>
            <person name="Suruliraj S."/>
            <person name="Warren W."/>
            <person name="Chinwalla A."/>
            <person name="Mardis E.R."/>
            <person name="Wilson R.K."/>
        </authorList>
    </citation>
    <scope>NUCLEOTIDE SEQUENCE [LARGE SCALE GENOMIC DNA]</scope>
    <source>
        <strain evidence="2">OS1</strain>
    </source>
</reference>
<keyword evidence="2" id="KW-1185">Reference proteome</keyword>
<dbReference type="Proteomes" id="UP000005273">
    <property type="component" value="Unassembled WGS sequence"/>
</dbReference>
<comment type="caution">
    <text evidence="1">The sequence shown here is derived from an EMBL/GenBank/DDBJ whole genome shotgun (WGS) entry which is preliminary data.</text>
</comment>
<name>A0A0T5XAD5_9BACT</name>